<feature type="transmembrane region" description="Helical" evidence="1">
    <location>
        <begin position="37"/>
        <end position="57"/>
    </location>
</feature>
<keyword evidence="1" id="KW-1133">Transmembrane helix</keyword>
<gene>
    <name evidence="2" type="ORF">ACFSE6_06805</name>
</gene>
<feature type="transmembrane region" description="Helical" evidence="1">
    <location>
        <begin position="5"/>
        <end position="25"/>
    </location>
</feature>
<keyword evidence="1" id="KW-0812">Transmembrane</keyword>
<protein>
    <submittedName>
        <fullName evidence="2">Uncharacterized protein</fullName>
    </submittedName>
</protein>
<dbReference type="Proteomes" id="UP001597277">
    <property type="component" value="Unassembled WGS sequence"/>
</dbReference>
<organism evidence="2 3">
    <name type="scientific">Georgenia deserti</name>
    <dbReference type="NCBI Taxonomy" id="2093781"/>
    <lineage>
        <taxon>Bacteria</taxon>
        <taxon>Bacillati</taxon>
        <taxon>Actinomycetota</taxon>
        <taxon>Actinomycetes</taxon>
        <taxon>Micrococcales</taxon>
        <taxon>Bogoriellaceae</taxon>
        <taxon>Georgenia</taxon>
    </lineage>
</organism>
<dbReference type="EMBL" id="JBHUEE010000002">
    <property type="protein sequence ID" value="MFD1717538.1"/>
    <property type="molecule type" value="Genomic_DNA"/>
</dbReference>
<evidence type="ECO:0000256" key="1">
    <source>
        <dbReference type="SAM" id="Phobius"/>
    </source>
</evidence>
<comment type="caution">
    <text evidence="2">The sequence shown here is derived from an EMBL/GenBank/DDBJ whole genome shotgun (WGS) entry which is preliminary data.</text>
</comment>
<accession>A0ABW4L3X5</accession>
<evidence type="ECO:0000313" key="3">
    <source>
        <dbReference type="Proteomes" id="UP001597277"/>
    </source>
</evidence>
<proteinExistence type="predicted"/>
<name>A0ABW4L3X5_9MICO</name>
<dbReference type="RefSeq" id="WP_388003962.1">
    <property type="nucleotide sequence ID" value="NZ_JBHUEE010000002.1"/>
</dbReference>
<sequence>MNKTWLCVLSLIGTAISGAALILLIPSLFRPGEHDNVWSVLALACLTAVFAVGTRRWRPQPAKSRNR</sequence>
<reference evidence="3" key="1">
    <citation type="journal article" date="2019" name="Int. J. Syst. Evol. Microbiol.">
        <title>The Global Catalogue of Microorganisms (GCM) 10K type strain sequencing project: providing services to taxonomists for standard genome sequencing and annotation.</title>
        <authorList>
            <consortium name="The Broad Institute Genomics Platform"/>
            <consortium name="The Broad Institute Genome Sequencing Center for Infectious Disease"/>
            <person name="Wu L."/>
            <person name="Ma J."/>
        </authorList>
    </citation>
    <scope>NUCLEOTIDE SEQUENCE [LARGE SCALE GENOMIC DNA]</scope>
    <source>
        <strain evidence="3">JCM 17130</strain>
    </source>
</reference>
<keyword evidence="3" id="KW-1185">Reference proteome</keyword>
<keyword evidence="1" id="KW-0472">Membrane</keyword>
<evidence type="ECO:0000313" key="2">
    <source>
        <dbReference type="EMBL" id="MFD1717538.1"/>
    </source>
</evidence>